<evidence type="ECO:0000313" key="2">
    <source>
        <dbReference type="EMBL" id="TWF99807.1"/>
    </source>
</evidence>
<evidence type="ECO:0000313" key="3">
    <source>
        <dbReference type="Proteomes" id="UP000317940"/>
    </source>
</evidence>
<evidence type="ECO:0000256" key="1">
    <source>
        <dbReference type="SAM" id="SignalP"/>
    </source>
</evidence>
<reference evidence="2 3" key="1">
    <citation type="submission" date="2019-06" db="EMBL/GenBank/DDBJ databases">
        <title>Sequencing the genomes of 1000 actinobacteria strains.</title>
        <authorList>
            <person name="Klenk H.-P."/>
        </authorList>
    </citation>
    <scope>NUCLEOTIDE SEQUENCE [LARGE SCALE GENOMIC DNA]</scope>
    <source>
        <strain evidence="2 3">DSM 44826</strain>
    </source>
</reference>
<feature type="signal peptide" evidence="1">
    <location>
        <begin position="1"/>
        <end position="28"/>
    </location>
</feature>
<proteinExistence type="predicted"/>
<dbReference type="EMBL" id="VIWT01000001">
    <property type="protein sequence ID" value="TWF99807.1"/>
    <property type="molecule type" value="Genomic_DNA"/>
</dbReference>
<comment type="caution">
    <text evidence="2">The sequence shown here is derived from an EMBL/GenBank/DDBJ whole genome shotgun (WGS) entry which is preliminary data.</text>
</comment>
<dbReference type="Proteomes" id="UP000317940">
    <property type="component" value="Unassembled WGS sequence"/>
</dbReference>
<name>A0A561UKB3_9ACTN</name>
<dbReference type="PROSITE" id="PS51257">
    <property type="entry name" value="PROKAR_LIPOPROTEIN"/>
    <property type="match status" value="1"/>
</dbReference>
<organism evidence="2 3">
    <name type="scientific">Kitasatospora viridis</name>
    <dbReference type="NCBI Taxonomy" id="281105"/>
    <lineage>
        <taxon>Bacteria</taxon>
        <taxon>Bacillati</taxon>
        <taxon>Actinomycetota</taxon>
        <taxon>Actinomycetes</taxon>
        <taxon>Kitasatosporales</taxon>
        <taxon>Streptomycetaceae</taxon>
        <taxon>Kitasatospora</taxon>
    </lineage>
</organism>
<evidence type="ECO:0008006" key="4">
    <source>
        <dbReference type="Google" id="ProtNLM"/>
    </source>
</evidence>
<keyword evidence="3" id="KW-1185">Reference proteome</keyword>
<protein>
    <recommendedName>
        <fullName evidence="4">Secreted protein</fullName>
    </recommendedName>
</protein>
<dbReference type="RefSeq" id="WP_145906005.1">
    <property type="nucleotide sequence ID" value="NZ_BAAAMZ010000029.1"/>
</dbReference>
<accession>A0A561UKB3</accession>
<feature type="chain" id="PRO_5039333172" description="Secreted protein" evidence="1">
    <location>
        <begin position="29"/>
        <end position="128"/>
    </location>
</feature>
<dbReference type="AlphaFoldDB" id="A0A561UKB3"/>
<sequence>MNAGINRPTALAVAALFVVLPLSTISCANVKQAAGCGSNAATVGSDLNQLNDAGQDPAAAGRALAKLKGDLDRIGGGTGGTNGADTRKAVSDLRAQADRAQQSVNAGKVPDLSPLGDAAVTLTKACAS</sequence>
<gene>
    <name evidence="2" type="ORF">FHX73_113662</name>
</gene>
<keyword evidence="1" id="KW-0732">Signal</keyword>
<dbReference type="OrthoDB" id="3870331at2"/>